<evidence type="ECO:0000313" key="3">
    <source>
        <dbReference type="Proteomes" id="UP000199088"/>
    </source>
</evidence>
<feature type="region of interest" description="Disordered" evidence="1">
    <location>
        <begin position="1"/>
        <end position="35"/>
    </location>
</feature>
<evidence type="ECO:0000313" key="2">
    <source>
        <dbReference type="EMBL" id="SDP47744.1"/>
    </source>
</evidence>
<dbReference type="EMBL" id="FNIR01000014">
    <property type="protein sequence ID" value="SDP47744.1"/>
    <property type="molecule type" value="Genomic_DNA"/>
</dbReference>
<sequence length="90" mass="9168">MDPTTEHSAQHGIGRETTPVVVQGPDGDLAGEQATGPLHAVPAGLADLEAATSLCNHAVRVMGGEPFDGADPDACPVCVERVDQGRGSPR</sequence>
<accession>A0A1H0T1B8</accession>
<protein>
    <submittedName>
        <fullName evidence="2">Uncharacterized protein</fullName>
    </submittedName>
</protein>
<dbReference type="OrthoDB" id="5193430at2"/>
<dbReference type="AlphaFoldDB" id="A0A1H0T1B8"/>
<dbReference type="RefSeq" id="WP_091248873.1">
    <property type="nucleotide sequence ID" value="NZ_FNIR01000014.1"/>
</dbReference>
<gene>
    <name evidence="2" type="ORF">SAMN05660199_04001</name>
</gene>
<proteinExistence type="predicted"/>
<name>A0A1H0T1B8_9ACTN</name>
<dbReference type="STRING" id="1052260.SAMN05660199_04001"/>
<organism evidence="2 3">
    <name type="scientific">Klenkia soli</name>
    <dbReference type="NCBI Taxonomy" id="1052260"/>
    <lineage>
        <taxon>Bacteria</taxon>
        <taxon>Bacillati</taxon>
        <taxon>Actinomycetota</taxon>
        <taxon>Actinomycetes</taxon>
        <taxon>Geodermatophilales</taxon>
        <taxon>Geodermatophilaceae</taxon>
        <taxon>Klenkia</taxon>
    </lineage>
</organism>
<keyword evidence="3" id="KW-1185">Reference proteome</keyword>
<reference evidence="3" key="1">
    <citation type="submission" date="2016-10" db="EMBL/GenBank/DDBJ databases">
        <authorList>
            <person name="Varghese N."/>
            <person name="Submissions S."/>
        </authorList>
    </citation>
    <scope>NUCLEOTIDE SEQUENCE [LARGE SCALE GENOMIC DNA]</scope>
    <source>
        <strain evidence="3">DSM 45843</strain>
    </source>
</reference>
<evidence type="ECO:0000256" key="1">
    <source>
        <dbReference type="SAM" id="MobiDB-lite"/>
    </source>
</evidence>
<dbReference type="Proteomes" id="UP000199088">
    <property type="component" value="Unassembled WGS sequence"/>
</dbReference>